<feature type="domain" description="Fatty acid kinase subunit A-like middle" evidence="1">
    <location>
        <begin position="15"/>
        <end position="91"/>
    </location>
</feature>
<organism evidence="2 3">
    <name type="scientific">Lachnobacterium bovis DSM 14045</name>
    <dbReference type="NCBI Taxonomy" id="1122142"/>
    <lineage>
        <taxon>Bacteria</taxon>
        <taxon>Bacillati</taxon>
        <taxon>Bacillota</taxon>
        <taxon>Clostridia</taxon>
        <taxon>Lachnospirales</taxon>
        <taxon>Lachnospiraceae</taxon>
        <taxon>Lachnobacterium</taxon>
    </lineage>
</organism>
<dbReference type="InterPro" id="IPR048394">
    <property type="entry name" value="FakA-like_M"/>
</dbReference>
<gene>
    <name evidence="2" type="ORF">SAMN02910414_01721</name>
</gene>
<reference evidence="2 3" key="1">
    <citation type="submission" date="2016-10" db="EMBL/GenBank/DDBJ databases">
        <authorList>
            <person name="de Groot N.N."/>
        </authorList>
    </citation>
    <scope>NUCLEOTIDE SEQUENCE [LARGE SCALE GENOMIC DNA]</scope>
    <source>
        <strain evidence="2 3">DSM 14045</strain>
    </source>
</reference>
<dbReference type="EMBL" id="FNPG01000020">
    <property type="protein sequence ID" value="SDY51239.1"/>
    <property type="molecule type" value="Genomic_DNA"/>
</dbReference>
<dbReference type="RefSeq" id="WP_074718077.1">
    <property type="nucleotide sequence ID" value="NZ_FNPG01000020.1"/>
</dbReference>
<keyword evidence="2" id="KW-0808">Transferase</keyword>
<evidence type="ECO:0000259" key="1">
    <source>
        <dbReference type="Pfam" id="PF21645"/>
    </source>
</evidence>
<protein>
    <submittedName>
        <fullName evidence="2">Dihydroxyacetone kinase family protein</fullName>
    </submittedName>
</protein>
<dbReference type="STRING" id="1122142.SAMN02910414_01721"/>
<dbReference type="OrthoDB" id="9796322at2"/>
<dbReference type="AlphaFoldDB" id="A0A1H3KGT3"/>
<keyword evidence="3" id="KW-1185">Reference proteome</keyword>
<evidence type="ECO:0000313" key="2">
    <source>
        <dbReference type="EMBL" id="SDY51239.1"/>
    </source>
</evidence>
<sequence>MAVHSIDAEDDQFAYRYDTQLLIDRRDKDLDEDEIADYITEHFEGNSLIAAGDEDLIKIHFHTNEPWKILEYCNTEGEIYDIVVEDMIRQSDGLQG</sequence>
<dbReference type="eggNOG" id="COG1461">
    <property type="taxonomic scope" value="Bacteria"/>
</dbReference>
<proteinExistence type="predicted"/>
<accession>A0A1H3KGT3</accession>
<name>A0A1H3KGT3_9FIRM</name>
<keyword evidence="2" id="KW-0418">Kinase</keyword>
<dbReference type="Proteomes" id="UP000183918">
    <property type="component" value="Unassembled WGS sequence"/>
</dbReference>
<dbReference type="Pfam" id="PF21645">
    <property type="entry name" value="FakA-like_M"/>
    <property type="match status" value="1"/>
</dbReference>
<dbReference type="GO" id="GO:0016301">
    <property type="term" value="F:kinase activity"/>
    <property type="evidence" value="ECO:0007669"/>
    <property type="project" value="UniProtKB-KW"/>
</dbReference>
<evidence type="ECO:0000313" key="3">
    <source>
        <dbReference type="Proteomes" id="UP000183918"/>
    </source>
</evidence>